<keyword evidence="2" id="KW-1185">Reference proteome</keyword>
<evidence type="ECO:0000313" key="2">
    <source>
        <dbReference type="Proteomes" id="UP000636709"/>
    </source>
</evidence>
<name>A0A835BR64_9POAL</name>
<dbReference type="EMBL" id="JACEFO010001767">
    <property type="protein sequence ID" value="KAF8706426.1"/>
    <property type="molecule type" value="Genomic_DNA"/>
</dbReference>
<comment type="caution">
    <text evidence="1">The sequence shown here is derived from an EMBL/GenBank/DDBJ whole genome shotgun (WGS) entry which is preliminary data.</text>
</comment>
<organism evidence="1 2">
    <name type="scientific">Digitaria exilis</name>
    <dbReference type="NCBI Taxonomy" id="1010633"/>
    <lineage>
        <taxon>Eukaryota</taxon>
        <taxon>Viridiplantae</taxon>
        <taxon>Streptophyta</taxon>
        <taxon>Embryophyta</taxon>
        <taxon>Tracheophyta</taxon>
        <taxon>Spermatophyta</taxon>
        <taxon>Magnoliopsida</taxon>
        <taxon>Liliopsida</taxon>
        <taxon>Poales</taxon>
        <taxon>Poaceae</taxon>
        <taxon>PACMAD clade</taxon>
        <taxon>Panicoideae</taxon>
        <taxon>Panicodae</taxon>
        <taxon>Paniceae</taxon>
        <taxon>Anthephorinae</taxon>
        <taxon>Digitaria</taxon>
    </lineage>
</organism>
<dbReference type="Proteomes" id="UP000636709">
    <property type="component" value="Unassembled WGS sequence"/>
</dbReference>
<evidence type="ECO:0000313" key="1">
    <source>
        <dbReference type="EMBL" id="KAF8706426.1"/>
    </source>
</evidence>
<dbReference type="AlphaFoldDB" id="A0A835BR64"/>
<accession>A0A835BR64</accession>
<gene>
    <name evidence="1" type="ORF">HU200_030697</name>
</gene>
<proteinExistence type="predicted"/>
<dbReference type="OrthoDB" id="1600564at2759"/>
<protein>
    <submittedName>
        <fullName evidence="1">Uncharacterized protein</fullName>
    </submittedName>
</protein>
<sequence>MVAVCDVAGRRQTHTYVYCTGLEETREACCGLGPFKAVTCGGISTPPTDAVATLLADWSWSPPTAMTTTNICTPVSLQHLVAAHGLT</sequence>
<reference evidence="1" key="1">
    <citation type="submission" date="2020-07" db="EMBL/GenBank/DDBJ databases">
        <title>Genome sequence and genetic diversity analysis of an under-domesticated orphan crop, white fonio (Digitaria exilis).</title>
        <authorList>
            <person name="Bennetzen J.L."/>
            <person name="Chen S."/>
            <person name="Ma X."/>
            <person name="Wang X."/>
            <person name="Yssel A.E.J."/>
            <person name="Chaluvadi S.R."/>
            <person name="Johnson M."/>
            <person name="Gangashetty P."/>
            <person name="Hamidou F."/>
            <person name="Sanogo M.D."/>
            <person name="Zwaenepoel A."/>
            <person name="Wallace J."/>
            <person name="Van De Peer Y."/>
            <person name="Van Deynze A."/>
        </authorList>
    </citation>
    <scope>NUCLEOTIDE SEQUENCE</scope>
    <source>
        <tissue evidence="1">Leaves</tissue>
    </source>
</reference>